<evidence type="ECO:0000256" key="6">
    <source>
        <dbReference type="SAM" id="Phobius"/>
    </source>
</evidence>
<proteinExistence type="predicted"/>
<dbReference type="RefSeq" id="WP_310069167.1">
    <property type="nucleotide sequence ID" value="NZ_JAVDVX010000001.1"/>
</dbReference>
<comment type="subcellular location">
    <subcellularLocation>
        <location evidence="1">Cell membrane</location>
        <topology evidence="1">Multi-pass membrane protein</topology>
    </subcellularLocation>
</comment>
<dbReference type="InterPro" id="IPR005598">
    <property type="entry name" value="ATP_synth_I"/>
</dbReference>
<reference evidence="7 8" key="1">
    <citation type="submission" date="2023-07" db="EMBL/GenBank/DDBJ databases">
        <title>Sorghum-associated microbial communities from plants grown in Nebraska, USA.</title>
        <authorList>
            <person name="Schachtman D."/>
        </authorList>
    </citation>
    <scope>NUCLEOTIDE SEQUENCE [LARGE SCALE GENOMIC DNA]</scope>
    <source>
        <strain evidence="7 8">BE190</strain>
    </source>
</reference>
<keyword evidence="5 6" id="KW-0472">Membrane</keyword>
<feature type="transmembrane region" description="Helical" evidence="6">
    <location>
        <begin position="103"/>
        <end position="125"/>
    </location>
</feature>
<feature type="transmembrane region" description="Helical" evidence="6">
    <location>
        <begin position="12"/>
        <end position="32"/>
    </location>
</feature>
<comment type="caution">
    <text evidence="7">The sequence shown here is derived from an EMBL/GenBank/DDBJ whole genome shotgun (WGS) entry which is preliminary data.</text>
</comment>
<keyword evidence="4 6" id="KW-1133">Transmembrane helix</keyword>
<dbReference type="Pfam" id="PF03899">
    <property type="entry name" value="ATP-synt_I"/>
    <property type="match status" value="1"/>
</dbReference>
<keyword evidence="8" id="KW-1185">Reference proteome</keyword>
<evidence type="ECO:0000313" key="8">
    <source>
        <dbReference type="Proteomes" id="UP001253595"/>
    </source>
</evidence>
<dbReference type="Proteomes" id="UP001253595">
    <property type="component" value="Unassembled WGS sequence"/>
</dbReference>
<evidence type="ECO:0000313" key="7">
    <source>
        <dbReference type="EMBL" id="MDR7088906.1"/>
    </source>
</evidence>
<keyword evidence="3 6" id="KW-0812">Transmembrane</keyword>
<accession>A0ABU1UUQ4</accession>
<gene>
    <name evidence="7" type="ORF">J2X05_000909</name>
</gene>
<evidence type="ECO:0000256" key="1">
    <source>
        <dbReference type="ARBA" id="ARBA00004651"/>
    </source>
</evidence>
<dbReference type="EMBL" id="JAVDVX010000001">
    <property type="protein sequence ID" value="MDR7088906.1"/>
    <property type="molecule type" value="Genomic_DNA"/>
</dbReference>
<evidence type="ECO:0000256" key="5">
    <source>
        <dbReference type="ARBA" id="ARBA00023136"/>
    </source>
</evidence>
<organism evidence="7 8">
    <name type="scientific">Cellvibrio fibrivorans</name>
    <dbReference type="NCBI Taxonomy" id="126350"/>
    <lineage>
        <taxon>Bacteria</taxon>
        <taxon>Pseudomonadati</taxon>
        <taxon>Pseudomonadota</taxon>
        <taxon>Gammaproteobacteria</taxon>
        <taxon>Cellvibrionales</taxon>
        <taxon>Cellvibrionaceae</taxon>
        <taxon>Cellvibrio</taxon>
    </lineage>
</organism>
<evidence type="ECO:0000256" key="2">
    <source>
        <dbReference type="ARBA" id="ARBA00022475"/>
    </source>
</evidence>
<protein>
    <submittedName>
        <fullName evidence="7">ATP synthase protein I</fullName>
    </submittedName>
</protein>
<sequence length="132" mass="14369">MSRYLKGRDFALQTVAIQLLVTLVISALGLAINKQIAISLFAGGIICVTANLWLALVAFRPQLGAPPQKILAAFYTGELGKFVITALMFLLAFKQIGLLKEAAYAATMILAYVMVQVIAWLYPLVRSSDGRH</sequence>
<name>A0ABU1UUQ4_9GAMM</name>
<feature type="transmembrane region" description="Helical" evidence="6">
    <location>
        <begin position="71"/>
        <end position="91"/>
    </location>
</feature>
<feature type="transmembrane region" description="Helical" evidence="6">
    <location>
        <begin position="38"/>
        <end position="59"/>
    </location>
</feature>
<evidence type="ECO:0000256" key="4">
    <source>
        <dbReference type="ARBA" id="ARBA00022989"/>
    </source>
</evidence>
<keyword evidence="2" id="KW-1003">Cell membrane</keyword>
<evidence type="ECO:0000256" key="3">
    <source>
        <dbReference type="ARBA" id="ARBA00022692"/>
    </source>
</evidence>